<dbReference type="EMBL" id="VRZA01000002">
    <property type="protein sequence ID" value="TXS95202.1"/>
    <property type="molecule type" value="Genomic_DNA"/>
</dbReference>
<dbReference type="Proteomes" id="UP000321039">
    <property type="component" value="Unassembled WGS sequence"/>
</dbReference>
<dbReference type="AlphaFoldDB" id="A0A5C9A5E7"/>
<evidence type="ECO:0000313" key="3">
    <source>
        <dbReference type="EMBL" id="TXS95202.1"/>
    </source>
</evidence>
<evidence type="ECO:0000313" key="4">
    <source>
        <dbReference type="Proteomes" id="UP000321039"/>
    </source>
</evidence>
<dbReference type="InterPro" id="IPR052894">
    <property type="entry name" value="AsmA-related"/>
</dbReference>
<comment type="caution">
    <text evidence="3">The sequence shown here is derived from an EMBL/GenBank/DDBJ whole genome shotgun (WGS) entry which is preliminary data.</text>
</comment>
<dbReference type="PANTHER" id="PTHR30441">
    <property type="entry name" value="DUF748 DOMAIN-CONTAINING PROTEIN"/>
    <property type="match status" value="1"/>
</dbReference>
<dbReference type="Pfam" id="PF05170">
    <property type="entry name" value="AsmA"/>
    <property type="match status" value="1"/>
</dbReference>
<dbReference type="InterPro" id="IPR007844">
    <property type="entry name" value="AsmA"/>
</dbReference>
<accession>A0A5C9A5E7</accession>
<evidence type="ECO:0000256" key="1">
    <source>
        <dbReference type="SAM" id="MobiDB-lite"/>
    </source>
</evidence>
<protein>
    <submittedName>
        <fullName evidence="3">AsmA family protein</fullName>
    </submittedName>
</protein>
<feature type="region of interest" description="Disordered" evidence="1">
    <location>
        <begin position="782"/>
        <end position="808"/>
    </location>
</feature>
<dbReference type="RefSeq" id="WP_148067113.1">
    <property type="nucleotide sequence ID" value="NZ_VRZA01000002.1"/>
</dbReference>
<reference evidence="3 4" key="1">
    <citation type="submission" date="2019-08" db="EMBL/GenBank/DDBJ databases">
        <title>Parahaliea maris sp. nov., isolated from the surface seawater.</title>
        <authorList>
            <person name="Liu Y."/>
        </authorList>
    </citation>
    <scope>NUCLEOTIDE SEQUENCE [LARGE SCALE GENOMIC DNA]</scope>
    <source>
        <strain evidence="3 4">HSLHS9</strain>
    </source>
</reference>
<keyword evidence="4" id="KW-1185">Reference proteome</keyword>
<dbReference type="GO" id="GO:0005886">
    <property type="term" value="C:plasma membrane"/>
    <property type="evidence" value="ECO:0007669"/>
    <property type="project" value="TreeGrafter"/>
</dbReference>
<dbReference type="GO" id="GO:0090313">
    <property type="term" value="P:regulation of protein targeting to membrane"/>
    <property type="evidence" value="ECO:0007669"/>
    <property type="project" value="TreeGrafter"/>
</dbReference>
<proteinExistence type="predicted"/>
<gene>
    <name evidence="3" type="ORF">FV139_04690</name>
</gene>
<dbReference type="PANTHER" id="PTHR30441:SF4">
    <property type="entry name" value="PROTEIN ASMA"/>
    <property type="match status" value="1"/>
</dbReference>
<sequence length="808" mass="85129">MKLLKPALVIFLLLCAALAGLLAYLHFADLNTYRSRIEAAGTEALGRELRLAGDLELDLWPQVLLEANDLHLANAEWGSEPEMARLGHFSLRIDPLSVFRGPLRILDLRLADVDVLMETSADGESNWVFSDTRSTPAPAGGSRGGESLAIWLEQAEVERVRFRQRSKEGEEEREVSLSSLALEANPEGELELSGQGEVFTLPLAIAGRAGPMLVFEQTGALDYELSFNLGDTRLAVEGEREAPAGGAGSLHSRLEVSGLQALLDHLALPLTIPGQTTLDLVLREAGDGLEGHLDGQLGDVTLTAQLAGDDRALSIEGVLTTLQGLANIAGVSGLPDVPLEFATSLGFDDGLQLHQLELSAGDTRLAASGKVGGSEAVTTLKVEARGEQAATWHTALPAQPFALSAQLDLSAAELVADPLLLELGESDLQGSVRVLTAEAPAVTLDLQSRRIDLPQLTGTEVAGAPTSVAGGTEAQAGKQGAKRSASKQRYVFTDDPLPFGALQGNEIDGHWTIEELVTPVLGLESVDLVASLHQGRLTADTSFSGAQGGVGRNHLEIASEGESGTLLLSNRLRGLRVNLASGEVSQASDIPPLDLTLDLTAMGASARAMAESSEGDILLTFGRGLLSNNLMERYSGDILAQLVTALNPFAQTQTQAQLQCVVVGVDIEEGLAQIDPVLLQSAKLQVVAGGTLDLNTEKLNIEFNTRPRSGVGVSADMFVTPFVSLEGTLSRPGVGMNETSTLLTAGAAMATGGMSILWKGMLDRASGALDQCKTTLQEYQHPALEDGAPIRPPASPMPGLSMRLSPHH</sequence>
<organism evidence="3 4">
    <name type="scientific">Parahaliea maris</name>
    <dbReference type="NCBI Taxonomy" id="2716870"/>
    <lineage>
        <taxon>Bacteria</taxon>
        <taxon>Pseudomonadati</taxon>
        <taxon>Pseudomonadota</taxon>
        <taxon>Gammaproteobacteria</taxon>
        <taxon>Cellvibrionales</taxon>
        <taxon>Halieaceae</taxon>
        <taxon>Parahaliea</taxon>
    </lineage>
</organism>
<feature type="region of interest" description="Disordered" evidence="1">
    <location>
        <begin position="461"/>
        <end position="483"/>
    </location>
</feature>
<name>A0A5C9A5E7_9GAMM</name>
<feature type="domain" description="AsmA" evidence="2">
    <location>
        <begin position="2"/>
        <end position="130"/>
    </location>
</feature>
<evidence type="ECO:0000259" key="2">
    <source>
        <dbReference type="Pfam" id="PF05170"/>
    </source>
</evidence>